<reference evidence="2 3" key="1">
    <citation type="submission" date="2023-01" db="EMBL/GenBank/DDBJ databases">
        <title>Analysis of 21 Apiospora genomes using comparative genomics revels a genus with tremendous synthesis potential of carbohydrate active enzymes and secondary metabolites.</title>
        <authorList>
            <person name="Sorensen T."/>
        </authorList>
    </citation>
    <scope>NUCLEOTIDE SEQUENCE [LARGE SCALE GENOMIC DNA]</scope>
    <source>
        <strain evidence="2 3">CBS 83171</strain>
    </source>
</reference>
<evidence type="ECO:0000313" key="3">
    <source>
        <dbReference type="Proteomes" id="UP001446871"/>
    </source>
</evidence>
<gene>
    <name evidence="2" type="ORF">PG996_012863</name>
</gene>
<protein>
    <submittedName>
        <fullName evidence="2">Uncharacterized protein</fullName>
    </submittedName>
</protein>
<feature type="compositionally biased region" description="Basic and acidic residues" evidence="1">
    <location>
        <begin position="222"/>
        <end position="231"/>
    </location>
</feature>
<proteinExistence type="predicted"/>
<accession>A0ABR1U3T6</accession>
<feature type="region of interest" description="Disordered" evidence="1">
    <location>
        <begin position="209"/>
        <end position="231"/>
    </location>
</feature>
<comment type="caution">
    <text evidence="2">The sequence shown here is derived from an EMBL/GenBank/DDBJ whole genome shotgun (WGS) entry which is preliminary data.</text>
</comment>
<dbReference type="EMBL" id="JAQQWM010000008">
    <property type="protein sequence ID" value="KAK8053562.1"/>
    <property type="molecule type" value="Genomic_DNA"/>
</dbReference>
<name>A0ABR1U3T6_9PEZI</name>
<keyword evidence="3" id="KW-1185">Reference proteome</keyword>
<evidence type="ECO:0000256" key="1">
    <source>
        <dbReference type="SAM" id="MobiDB-lite"/>
    </source>
</evidence>
<sequence length="231" mass="23479">MRVPHWSRLGNTDPNTQVQTFETTRHNHDTAHGICGMISEELRGAEASLRSTGAAALVAAKLARAASILAALLASNSRHRSGSGCRLGLTGLGGAAAHGAEVTGLDAGAAQRVAADQPRGALGLAALLELVHAAGLAVLHLAREARLAEDGRACQHRLRRLRRLGDALGLAIDHLAPVLAPDVGAAEAAAATTAGESIVVAVAAEDGVRDSAEGGGEEEEGFHDGGHCGYN</sequence>
<organism evidence="2 3">
    <name type="scientific">Apiospora saccharicola</name>
    <dbReference type="NCBI Taxonomy" id="335842"/>
    <lineage>
        <taxon>Eukaryota</taxon>
        <taxon>Fungi</taxon>
        <taxon>Dikarya</taxon>
        <taxon>Ascomycota</taxon>
        <taxon>Pezizomycotina</taxon>
        <taxon>Sordariomycetes</taxon>
        <taxon>Xylariomycetidae</taxon>
        <taxon>Amphisphaeriales</taxon>
        <taxon>Apiosporaceae</taxon>
        <taxon>Apiospora</taxon>
    </lineage>
</organism>
<dbReference type="Proteomes" id="UP001446871">
    <property type="component" value="Unassembled WGS sequence"/>
</dbReference>
<evidence type="ECO:0000313" key="2">
    <source>
        <dbReference type="EMBL" id="KAK8053562.1"/>
    </source>
</evidence>